<dbReference type="Proteomes" id="UP000199595">
    <property type="component" value="Unassembled WGS sequence"/>
</dbReference>
<protein>
    <submittedName>
        <fullName evidence="1">Uncharacterized protein</fullName>
    </submittedName>
</protein>
<gene>
    <name evidence="1" type="ORF">SAMN05444411_1331</name>
</gene>
<evidence type="ECO:0000313" key="2">
    <source>
        <dbReference type="Proteomes" id="UP000199595"/>
    </source>
</evidence>
<reference evidence="1 2" key="1">
    <citation type="submission" date="2016-10" db="EMBL/GenBank/DDBJ databases">
        <authorList>
            <person name="de Groot N.N."/>
        </authorList>
    </citation>
    <scope>NUCLEOTIDE SEQUENCE [LARGE SCALE GENOMIC DNA]</scope>
    <source>
        <strain evidence="1 2">DSM 24956</strain>
    </source>
</reference>
<dbReference type="EMBL" id="FNNJ01000033">
    <property type="protein sequence ID" value="SDY12976.1"/>
    <property type="molecule type" value="Genomic_DNA"/>
</dbReference>
<organism evidence="1 2">
    <name type="scientific">Lutibacter oricola</name>
    <dbReference type="NCBI Taxonomy" id="762486"/>
    <lineage>
        <taxon>Bacteria</taxon>
        <taxon>Pseudomonadati</taxon>
        <taxon>Bacteroidota</taxon>
        <taxon>Flavobacteriia</taxon>
        <taxon>Flavobacteriales</taxon>
        <taxon>Flavobacteriaceae</taxon>
        <taxon>Lutibacter</taxon>
    </lineage>
</organism>
<proteinExistence type="predicted"/>
<dbReference type="AlphaFoldDB" id="A0A1H3HBT9"/>
<accession>A0A1H3HBT9</accession>
<keyword evidence="2" id="KW-1185">Reference proteome</keyword>
<evidence type="ECO:0000313" key="1">
    <source>
        <dbReference type="EMBL" id="SDY12976.1"/>
    </source>
</evidence>
<name>A0A1H3HBT9_9FLAO</name>
<sequence>MQKPKHNFGYSNPLYPIPIMKKSILLILILLFNSNLFSQSNLEPTNDLDENYQGVLKDYFENIFPLLFDSLSNKPLARFTAMPSFSYENTLSVEKDSLEEYKMIFHRCSESYWYAERKSKVKIIKDSITIDSEFAQLIEELFKKSVYNSKKPENEIIGFDGEFYYFTILNNNDNLSTGMCWSPNKNSRIGKLVEIGQILIDLTTKKSKDFNTTKLRIEELIKEFD</sequence>